<accession>A0A2R6WHT2</accession>
<name>A0A2R6WHT2_MARPO</name>
<dbReference type="Gramene" id="Mp3g21850.1">
    <property type="protein sequence ID" value="Mp3g21850.1.cds1"/>
    <property type="gene ID" value="Mp3g21850"/>
</dbReference>
<protein>
    <submittedName>
        <fullName evidence="1">Uncharacterized protein</fullName>
    </submittedName>
</protein>
<keyword evidence="2" id="KW-1185">Reference proteome</keyword>
<dbReference type="AlphaFoldDB" id="A0A2R6WHT2"/>
<gene>
    <name evidence="1" type="ORF">MARPO_0089s0031</name>
</gene>
<proteinExistence type="predicted"/>
<evidence type="ECO:0000313" key="1">
    <source>
        <dbReference type="EMBL" id="PTQ33399.1"/>
    </source>
</evidence>
<organism evidence="1 2">
    <name type="scientific">Marchantia polymorpha</name>
    <name type="common">Common liverwort</name>
    <name type="synonym">Marchantia aquatica</name>
    <dbReference type="NCBI Taxonomy" id="3197"/>
    <lineage>
        <taxon>Eukaryota</taxon>
        <taxon>Viridiplantae</taxon>
        <taxon>Streptophyta</taxon>
        <taxon>Embryophyta</taxon>
        <taxon>Marchantiophyta</taxon>
        <taxon>Marchantiopsida</taxon>
        <taxon>Marchantiidae</taxon>
        <taxon>Marchantiales</taxon>
        <taxon>Marchantiaceae</taxon>
        <taxon>Marchantia</taxon>
    </lineage>
</organism>
<reference evidence="2" key="1">
    <citation type="journal article" date="2017" name="Cell">
        <title>Insights into land plant evolution garnered from the Marchantia polymorpha genome.</title>
        <authorList>
            <person name="Bowman J.L."/>
            <person name="Kohchi T."/>
            <person name="Yamato K.T."/>
            <person name="Jenkins J."/>
            <person name="Shu S."/>
            <person name="Ishizaki K."/>
            <person name="Yamaoka S."/>
            <person name="Nishihama R."/>
            <person name="Nakamura Y."/>
            <person name="Berger F."/>
            <person name="Adam C."/>
            <person name="Aki S.S."/>
            <person name="Althoff F."/>
            <person name="Araki T."/>
            <person name="Arteaga-Vazquez M.A."/>
            <person name="Balasubrmanian S."/>
            <person name="Barry K."/>
            <person name="Bauer D."/>
            <person name="Boehm C.R."/>
            <person name="Briginshaw L."/>
            <person name="Caballero-Perez J."/>
            <person name="Catarino B."/>
            <person name="Chen F."/>
            <person name="Chiyoda S."/>
            <person name="Chovatia M."/>
            <person name="Davies K.M."/>
            <person name="Delmans M."/>
            <person name="Demura T."/>
            <person name="Dierschke T."/>
            <person name="Dolan L."/>
            <person name="Dorantes-Acosta A.E."/>
            <person name="Eklund D.M."/>
            <person name="Florent S.N."/>
            <person name="Flores-Sandoval E."/>
            <person name="Fujiyama A."/>
            <person name="Fukuzawa H."/>
            <person name="Galik B."/>
            <person name="Grimanelli D."/>
            <person name="Grimwood J."/>
            <person name="Grossniklaus U."/>
            <person name="Hamada T."/>
            <person name="Haseloff J."/>
            <person name="Hetherington A.J."/>
            <person name="Higo A."/>
            <person name="Hirakawa Y."/>
            <person name="Hundley H.N."/>
            <person name="Ikeda Y."/>
            <person name="Inoue K."/>
            <person name="Inoue S.I."/>
            <person name="Ishida S."/>
            <person name="Jia Q."/>
            <person name="Kakita M."/>
            <person name="Kanazawa T."/>
            <person name="Kawai Y."/>
            <person name="Kawashima T."/>
            <person name="Kennedy M."/>
            <person name="Kinose K."/>
            <person name="Kinoshita T."/>
            <person name="Kohara Y."/>
            <person name="Koide E."/>
            <person name="Komatsu K."/>
            <person name="Kopischke S."/>
            <person name="Kubo M."/>
            <person name="Kyozuka J."/>
            <person name="Lagercrantz U."/>
            <person name="Lin S.S."/>
            <person name="Lindquist E."/>
            <person name="Lipzen A.M."/>
            <person name="Lu C.W."/>
            <person name="De Luna E."/>
            <person name="Martienssen R.A."/>
            <person name="Minamino N."/>
            <person name="Mizutani M."/>
            <person name="Mizutani M."/>
            <person name="Mochizuki N."/>
            <person name="Monte I."/>
            <person name="Mosher R."/>
            <person name="Nagasaki H."/>
            <person name="Nakagami H."/>
            <person name="Naramoto S."/>
            <person name="Nishitani K."/>
            <person name="Ohtani M."/>
            <person name="Okamoto T."/>
            <person name="Okumura M."/>
            <person name="Phillips J."/>
            <person name="Pollak B."/>
            <person name="Reinders A."/>
            <person name="Rovekamp M."/>
            <person name="Sano R."/>
            <person name="Sawa S."/>
            <person name="Schmid M.W."/>
            <person name="Shirakawa M."/>
            <person name="Solano R."/>
            <person name="Spunde A."/>
            <person name="Suetsugu N."/>
            <person name="Sugano S."/>
            <person name="Sugiyama A."/>
            <person name="Sun R."/>
            <person name="Suzuki Y."/>
            <person name="Takenaka M."/>
            <person name="Takezawa D."/>
            <person name="Tomogane H."/>
            <person name="Tsuzuki M."/>
            <person name="Ueda T."/>
            <person name="Umeda M."/>
            <person name="Ward J.M."/>
            <person name="Watanabe Y."/>
            <person name="Yazaki K."/>
            <person name="Yokoyama R."/>
            <person name="Yoshitake Y."/>
            <person name="Yotsui I."/>
            <person name="Zachgo S."/>
            <person name="Schmutz J."/>
        </authorList>
    </citation>
    <scope>NUCLEOTIDE SEQUENCE [LARGE SCALE GENOMIC DNA]</scope>
    <source>
        <strain evidence="2">Tak-1</strain>
    </source>
</reference>
<dbReference type="Proteomes" id="UP000244005">
    <property type="component" value="Unassembled WGS sequence"/>
</dbReference>
<evidence type="ECO:0000313" key="2">
    <source>
        <dbReference type="Proteomes" id="UP000244005"/>
    </source>
</evidence>
<sequence length="76" mass="8936">MEEDAFQESEVEIFCVPVKRDRFWRTMEFETRQQDPSVTGLLCRAVQPSRGALESYSSGKYLLEWQEIHCGLDCWS</sequence>
<dbReference type="EMBL" id="KZ772761">
    <property type="protein sequence ID" value="PTQ33399.1"/>
    <property type="molecule type" value="Genomic_DNA"/>
</dbReference>